<accession>A0A1V6RSX3</accession>
<reference evidence="3" key="1">
    <citation type="journal article" date="2017" name="Nat. Microbiol.">
        <title>Global analysis of biosynthetic gene clusters reveals vast potential of secondary metabolite production in Penicillium species.</title>
        <authorList>
            <person name="Nielsen J.C."/>
            <person name="Grijseels S."/>
            <person name="Prigent S."/>
            <person name="Ji B."/>
            <person name="Dainat J."/>
            <person name="Nielsen K.F."/>
            <person name="Frisvad J.C."/>
            <person name="Workman M."/>
            <person name="Nielsen J."/>
        </authorList>
    </citation>
    <scope>NUCLEOTIDE SEQUENCE [LARGE SCALE GENOMIC DNA]</scope>
    <source>
        <strain evidence="3">IBT 29486</strain>
    </source>
</reference>
<evidence type="ECO:0000313" key="2">
    <source>
        <dbReference type="EMBL" id="OQE04887.1"/>
    </source>
</evidence>
<name>A0A1V6RSX3_9EURO</name>
<dbReference type="AlphaFoldDB" id="A0A1V6RSX3"/>
<evidence type="ECO:0000313" key="3">
    <source>
        <dbReference type="Proteomes" id="UP000191518"/>
    </source>
</evidence>
<feature type="compositionally biased region" description="Pro residues" evidence="1">
    <location>
        <begin position="217"/>
        <end position="234"/>
    </location>
</feature>
<feature type="compositionally biased region" description="Pro residues" evidence="1">
    <location>
        <begin position="186"/>
        <end position="197"/>
    </location>
</feature>
<keyword evidence="3" id="KW-1185">Reference proteome</keyword>
<gene>
    <name evidence="2" type="ORF">PENVUL_c029G07423</name>
</gene>
<proteinExistence type="predicted"/>
<evidence type="ECO:0000256" key="1">
    <source>
        <dbReference type="SAM" id="MobiDB-lite"/>
    </source>
</evidence>
<dbReference type="Proteomes" id="UP000191518">
    <property type="component" value="Unassembled WGS sequence"/>
</dbReference>
<comment type="caution">
    <text evidence="2">The sequence shown here is derived from an EMBL/GenBank/DDBJ whole genome shotgun (WGS) entry which is preliminary data.</text>
</comment>
<sequence length="234" mass="25651">MPSDDTSRWGNVAVRYGGPVADLQITPQACVRCNVNRVPNSATSQPVIVVNEWISEDHLLWTLCAGLAATGLDPDWTRSFNAYHRLHWAHIQAMVQRAQGINRFLLDIRSPPIVLAQFIHHDGSRVHDYPITATSIGDRSRGNLLKLLHYVYHGGFSSTDTFTVALHRSSVTGSPPYAALGLPDPHAAPVPNLPPSDRPSSESGLQELLEDPERLTTPPPPYRGPSLAPPDWAP</sequence>
<dbReference type="OrthoDB" id="4336565at2759"/>
<feature type="region of interest" description="Disordered" evidence="1">
    <location>
        <begin position="177"/>
        <end position="234"/>
    </location>
</feature>
<organism evidence="2 3">
    <name type="scientific">Penicillium vulpinum</name>
    <dbReference type="NCBI Taxonomy" id="29845"/>
    <lineage>
        <taxon>Eukaryota</taxon>
        <taxon>Fungi</taxon>
        <taxon>Dikarya</taxon>
        <taxon>Ascomycota</taxon>
        <taxon>Pezizomycotina</taxon>
        <taxon>Eurotiomycetes</taxon>
        <taxon>Eurotiomycetidae</taxon>
        <taxon>Eurotiales</taxon>
        <taxon>Aspergillaceae</taxon>
        <taxon>Penicillium</taxon>
    </lineage>
</organism>
<protein>
    <submittedName>
        <fullName evidence="2">Uncharacterized protein</fullName>
    </submittedName>
</protein>
<dbReference type="EMBL" id="MDYP01000029">
    <property type="protein sequence ID" value="OQE04887.1"/>
    <property type="molecule type" value="Genomic_DNA"/>
</dbReference>